<proteinExistence type="predicted"/>
<reference evidence="3" key="1">
    <citation type="journal article" date="2019" name="Int. J. Syst. Evol. Microbiol.">
        <title>The Global Catalogue of Microorganisms (GCM) 10K type strain sequencing project: providing services to taxonomists for standard genome sequencing and annotation.</title>
        <authorList>
            <consortium name="The Broad Institute Genomics Platform"/>
            <consortium name="The Broad Institute Genome Sequencing Center for Infectious Disease"/>
            <person name="Wu L."/>
            <person name="Ma J."/>
        </authorList>
    </citation>
    <scope>NUCLEOTIDE SEQUENCE [LARGE SCALE GENOMIC DNA]</scope>
    <source>
        <strain evidence="3">CGMCC 1.16855</strain>
    </source>
</reference>
<dbReference type="InterPro" id="IPR013785">
    <property type="entry name" value="Aldolase_TIM"/>
</dbReference>
<dbReference type="InterPro" id="IPR022998">
    <property type="entry name" value="ThiamineP_synth_TenI"/>
</dbReference>
<name>A0ABV7BQC5_9PROT</name>
<dbReference type="SUPFAM" id="SSF51391">
    <property type="entry name" value="Thiamin phosphate synthase"/>
    <property type="match status" value="1"/>
</dbReference>
<dbReference type="Pfam" id="PF02581">
    <property type="entry name" value="TMP-TENI"/>
    <property type="match status" value="1"/>
</dbReference>
<evidence type="ECO:0000313" key="2">
    <source>
        <dbReference type="EMBL" id="MFC2998921.1"/>
    </source>
</evidence>
<protein>
    <submittedName>
        <fullName evidence="2">Thiamine phosphate synthase</fullName>
    </submittedName>
</protein>
<organism evidence="2 3">
    <name type="scientific">Falsiroseomonas tokyonensis</name>
    <dbReference type="NCBI Taxonomy" id="430521"/>
    <lineage>
        <taxon>Bacteria</taxon>
        <taxon>Pseudomonadati</taxon>
        <taxon>Pseudomonadota</taxon>
        <taxon>Alphaproteobacteria</taxon>
        <taxon>Acetobacterales</taxon>
        <taxon>Roseomonadaceae</taxon>
        <taxon>Falsiroseomonas</taxon>
    </lineage>
</organism>
<comment type="caution">
    <text evidence="2">The sequence shown here is derived from an EMBL/GenBank/DDBJ whole genome shotgun (WGS) entry which is preliminary data.</text>
</comment>
<dbReference type="Gene3D" id="3.20.20.70">
    <property type="entry name" value="Aldolase class I"/>
    <property type="match status" value="1"/>
</dbReference>
<evidence type="ECO:0000313" key="3">
    <source>
        <dbReference type="Proteomes" id="UP001595420"/>
    </source>
</evidence>
<dbReference type="InterPro" id="IPR036206">
    <property type="entry name" value="ThiamineP_synth_sf"/>
</dbReference>
<feature type="domain" description="Thiamine phosphate synthase/TenI" evidence="1">
    <location>
        <begin position="61"/>
        <end position="201"/>
    </location>
</feature>
<gene>
    <name evidence="2" type="ORF">ACFOD3_03390</name>
</gene>
<evidence type="ECO:0000259" key="1">
    <source>
        <dbReference type="Pfam" id="PF02581"/>
    </source>
</evidence>
<dbReference type="Proteomes" id="UP001595420">
    <property type="component" value="Unassembled WGS sequence"/>
</dbReference>
<dbReference type="EMBL" id="JBHRSB010000001">
    <property type="protein sequence ID" value="MFC2998921.1"/>
    <property type="molecule type" value="Genomic_DNA"/>
</dbReference>
<keyword evidence="3" id="KW-1185">Reference proteome</keyword>
<accession>A0ABV7BQC5</accession>
<sequence>MTEGRSLLAWSRRLTPRRDRRGVLPRLWLVSDPVRLPDPCAAAARLPRGAGVLARGLAPAVLQRLRQVVRRRGLVLLLGGDPAGALRARCGLHLPDRPPPGTLVAFLAARRRGAPWARLSVAVHGRAAVARARRLHADCGFVSPAFATASHPGAAALGPLRWAALASGQGQAAIALGGVAPGTAGRLPRRGAGRAAGLAAIGALRA</sequence>